<feature type="non-terminal residue" evidence="1">
    <location>
        <position position="1"/>
    </location>
</feature>
<dbReference type="Proteomes" id="UP000276133">
    <property type="component" value="Unassembled WGS sequence"/>
</dbReference>
<protein>
    <submittedName>
        <fullName evidence="1">Uncharacterized protein</fullName>
    </submittedName>
</protein>
<keyword evidence="2" id="KW-1185">Reference proteome</keyword>
<dbReference type="EMBL" id="REGN01001505">
    <property type="protein sequence ID" value="RNA34270.1"/>
    <property type="molecule type" value="Genomic_DNA"/>
</dbReference>
<gene>
    <name evidence="1" type="ORF">BpHYR1_022128</name>
</gene>
<evidence type="ECO:0000313" key="2">
    <source>
        <dbReference type="Proteomes" id="UP000276133"/>
    </source>
</evidence>
<dbReference type="AlphaFoldDB" id="A0A3M7SFD7"/>
<proteinExistence type="predicted"/>
<organism evidence="1 2">
    <name type="scientific">Brachionus plicatilis</name>
    <name type="common">Marine rotifer</name>
    <name type="synonym">Brachionus muelleri</name>
    <dbReference type="NCBI Taxonomy" id="10195"/>
    <lineage>
        <taxon>Eukaryota</taxon>
        <taxon>Metazoa</taxon>
        <taxon>Spiralia</taxon>
        <taxon>Gnathifera</taxon>
        <taxon>Rotifera</taxon>
        <taxon>Eurotatoria</taxon>
        <taxon>Monogononta</taxon>
        <taxon>Pseudotrocha</taxon>
        <taxon>Ploima</taxon>
        <taxon>Brachionidae</taxon>
        <taxon>Brachionus</taxon>
    </lineage>
</organism>
<sequence>ANRFVEYWLTIIPKNGLLDTGLILISNRFHSYYVIESYGSFDWKMVTYHILILRTRNSFILFVTEDETKNKSRISKYSLLKIFRKYIMWVI</sequence>
<reference evidence="1 2" key="1">
    <citation type="journal article" date="2018" name="Sci. Rep.">
        <title>Genomic signatures of local adaptation to the degree of environmental predictability in rotifers.</title>
        <authorList>
            <person name="Franch-Gras L."/>
            <person name="Hahn C."/>
            <person name="Garcia-Roger E.M."/>
            <person name="Carmona M.J."/>
            <person name="Serra M."/>
            <person name="Gomez A."/>
        </authorList>
    </citation>
    <scope>NUCLEOTIDE SEQUENCE [LARGE SCALE GENOMIC DNA]</scope>
    <source>
        <strain evidence="1">HYR1</strain>
    </source>
</reference>
<accession>A0A3M7SFD7</accession>
<evidence type="ECO:0000313" key="1">
    <source>
        <dbReference type="EMBL" id="RNA34270.1"/>
    </source>
</evidence>
<name>A0A3M7SFD7_BRAPC</name>
<comment type="caution">
    <text evidence="1">The sequence shown here is derived from an EMBL/GenBank/DDBJ whole genome shotgun (WGS) entry which is preliminary data.</text>
</comment>